<sequence>MATKRKITCFHSATLSIYVWEDFLGCLGCHDDQTSGEFKIGERRMKQISEQLSYSTVAETIEWLGSYFLRSRLASNAYFGLYPKWKPLVPHLSAFFRFLVVDLIRAKLQRFGTSNFDPESAVQEIWGKILQLYSPWTQPLENKDQILSPCILNDIELAAQMTSAWLDGVNALQTAFENKLPAYSRSALSLLWPYYLQTMARRVLPQFILSMYHKCLLQLPWAKFWPDIEAVQLMLKIQGDAYPDCCTEFLGRLVTCLRWPDIVQHSVTYDVPDIVQDMHQALFTLLVRLSTQEVLLSETPLPQLISAAESFDWNLLAAGSYNDAVNWFLANCDPRCVLAERSSRSSQILCLLKIASGFVVMTPGAVHPETPVKRCMYMRCLVQLISKCSHLKDISVDSFRVIEVNLLTEMEAVVGSITDAIGQGQEALSLASELLGLLNTSNPRGGACEALLSSLLGWLSSSPSSPLLLPLLQASGRCLASLSHMACVMEASLEAYFSIPDVTEGDSCGWSLPLTVLSVPERNRKQFLQEAITQGAYLCLYAHTLQRLPLCQSMADEKQHIDSLVEWTSAAKPSGHHGQEVKLVLWWAKIFELIMRQLDFGNDTRGCVQALLKLIPALNVLGEDRASTGLMGAIGFGRKSQLSVKFRLLCRCVSTFLSAQIPSDLNLRQTSNAAGYLAEAKRRYHRPPSEAVRLRKVRFSCLRNWRR</sequence>
<protein>
    <recommendedName>
        <fullName evidence="1">Epg5-like central TPR repeats domain-containing protein</fullName>
    </recommendedName>
</protein>
<dbReference type="EMBL" id="KB306857">
    <property type="protein sequence ID" value="ELT99413.1"/>
    <property type="molecule type" value="Genomic_DNA"/>
</dbReference>
<keyword evidence="4" id="KW-1185">Reference proteome</keyword>
<name>R7TZN8_CAPTE</name>
<dbReference type="PANTHER" id="PTHR31139">
    <property type="entry name" value="ECTOPIC P GRANULES PROTEIN 5 HOMOLOG"/>
    <property type="match status" value="1"/>
</dbReference>
<organism evidence="2">
    <name type="scientific">Capitella teleta</name>
    <name type="common">Polychaete worm</name>
    <dbReference type="NCBI Taxonomy" id="283909"/>
    <lineage>
        <taxon>Eukaryota</taxon>
        <taxon>Metazoa</taxon>
        <taxon>Spiralia</taxon>
        <taxon>Lophotrochozoa</taxon>
        <taxon>Annelida</taxon>
        <taxon>Polychaeta</taxon>
        <taxon>Sedentaria</taxon>
        <taxon>Scolecida</taxon>
        <taxon>Capitellidae</taxon>
        <taxon>Capitella</taxon>
    </lineage>
</organism>
<proteinExistence type="predicted"/>
<dbReference type="Pfam" id="PF26106">
    <property type="entry name" value="TPR_Epg5_C"/>
    <property type="match status" value="1"/>
</dbReference>
<dbReference type="STRING" id="283909.R7TZN8"/>
<reference evidence="4" key="1">
    <citation type="submission" date="2012-12" db="EMBL/GenBank/DDBJ databases">
        <authorList>
            <person name="Hellsten U."/>
            <person name="Grimwood J."/>
            <person name="Chapman J.A."/>
            <person name="Shapiro H."/>
            <person name="Aerts A."/>
            <person name="Otillar R.P."/>
            <person name="Terry A.Y."/>
            <person name="Boore J.L."/>
            <person name="Simakov O."/>
            <person name="Marletaz F."/>
            <person name="Cho S.-J."/>
            <person name="Edsinger-Gonzales E."/>
            <person name="Havlak P."/>
            <person name="Kuo D.-H."/>
            <person name="Larsson T."/>
            <person name="Lv J."/>
            <person name="Arendt D."/>
            <person name="Savage R."/>
            <person name="Osoegawa K."/>
            <person name="de Jong P."/>
            <person name="Lindberg D.R."/>
            <person name="Seaver E.C."/>
            <person name="Weisblat D.A."/>
            <person name="Putnam N.H."/>
            <person name="Grigoriev I.V."/>
            <person name="Rokhsar D.S."/>
        </authorList>
    </citation>
    <scope>NUCLEOTIDE SEQUENCE</scope>
    <source>
        <strain evidence="4">I ESC-2004</strain>
    </source>
</reference>
<dbReference type="GO" id="GO:0005737">
    <property type="term" value="C:cytoplasm"/>
    <property type="evidence" value="ECO:0007669"/>
    <property type="project" value="TreeGrafter"/>
</dbReference>
<dbReference type="InterPro" id="IPR051436">
    <property type="entry name" value="Autophagy-related_EPG5"/>
</dbReference>
<gene>
    <name evidence="2" type="ORF">CAPTEDRAFT_219894</name>
</gene>
<dbReference type="PANTHER" id="PTHR31139:SF4">
    <property type="entry name" value="ECTOPIC P GRANULES PROTEIN 5 HOMOLOG"/>
    <property type="match status" value="1"/>
</dbReference>
<dbReference type="GO" id="GO:0097352">
    <property type="term" value="P:autophagosome maturation"/>
    <property type="evidence" value="ECO:0007669"/>
    <property type="project" value="TreeGrafter"/>
</dbReference>
<dbReference type="OMA" id="AAKADEC"/>
<feature type="domain" description="Epg5-like central TPR repeats" evidence="1">
    <location>
        <begin position="12"/>
        <end position="259"/>
    </location>
</feature>
<dbReference type="InterPro" id="IPR059030">
    <property type="entry name" value="TPR_Epg5_mid"/>
</dbReference>
<accession>R7TZN8</accession>
<evidence type="ECO:0000313" key="3">
    <source>
        <dbReference type="EnsemblMetazoa" id="CapteP219894"/>
    </source>
</evidence>
<dbReference type="HOGENOM" id="CLU_390426_0_0_1"/>
<dbReference type="EnsemblMetazoa" id="CapteT219894">
    <property type="protein sequence ID" value="CapteP219894"/>
    <property type="gene ID" value="CapteG219894"/>
</dbReference>
<dbReference type="EMBL" id="AMQN01010039">
    <property type="status" value="NOT_ANNOTATED_CDS"/>
    <property type="molecule type" value="Genomic_DNA"/>
</dbReference>
<dbReference type="Pfam" id="PF26103">
    <property type="entry name" value="TPR_Epg5"/>
    <property type="match status" value="1"/>
</dbReference>
<reference evidence="3" key="3">
    <citation type="submission" date="2015-06" db="UniProtKB">
        <authorList>
            <consortium name="EnsemblMetazoa"/>
        </authorList>
    </citation>
    <scope>IDENTIFICATION</scope>
</reference>
<evidence type="ECO:0000259" key="1">
    <source>
        <dbReference type="Pfam" id="PF26103"/>
    </source>
</evidence>
<evidence type="ECO:0000313" key="4">
    <source>
        <dbReference type="Proteomes" id="UP000014760"/>
    </source>
</evidence>
<evidence type="ECO:0000313" key="2">
    <source>
        <dbReference type="EMBL" id="ELT99413.1"/>
    </source>
</evidence>
<dbReference type="AlphaFoldDB" id="R7TZN8"/>
<dbReference type="Proteomes" id="UP000014760">
    <property type="component" value="Unassembled WGS sequence"/>
</dbReference>
<reference evidence="2 4" key="2">
    <citation type="journal article" date="2013" name="Nature">
        <title>Insights into bilaterian evolution from three spiralian genomes.</title>
        <authorList>
            <person name="Simakov O."/>
            <person name="Marletaz F."/>
            <person name="Cho S.J."/>
            <person name="Edsinger-Gonzales E."/>
            <person name="Havlak P."/>
            <person name="Hellsten U."/>
            <person name="Kuo D.H."/>
            <person name="Larsson T."/>
            <person name="Lv J."/>
            <person name="Arendt D."/>
            <person name="Savage R."/>
            <person name="Osoegawa K."/>
            <person name="de Jong P."/>
            <person name="Grimwood J."/>
            <person name="Chapman J.A."/>
            <person name="Shapiro H."/>
            <person name="Aerts A."/>
            <person name="Otillar R.P."/>
            <person name="Terry A.Y."/>
            <person name="Boore J.L."/>
            <person name="Grigoriev I.V."/>
            <person name="Lindberg D.R."/>
            <person name="Seaver E.C."/>
            <person name="Weisblat D.A."/>
            <person name="Putnam N.H."/>
            <person name="Rokhsar D.S."/>
        </authorList>
    </citation>
    <scope>NUCLEOTIDE SEQUENCE</scope>
    <source>
        <strain evidence="2 4">I ESC-2004</strain>
    </source>
</reference>
<dbReference type="OrthoDB" id="75419at2759"/>